<feature type="domain" description="HTH cro/C1-type" evidence="1">
    <location>
        <begin position="33"/>
        <end position="80"/>
    </location>
</feature>
<reference evidence="3" key="1">
    <citation type="journal article" date="2019" name="Int. J. Syst. Evol. Microbiol.">
        <title>The Global Catalogue of Microorganisms (GCM) 10K type strain sequencing project: providing services to taxonomists for standard genome sequencing and annotation.</title>
        <authorList>
            <consortium name="The Broad Institute Genomics Platform"/>
            <consortium name="The Broad Institute Genome Sequencing Center for Infectious Disease"/>
            <person name="Wu L."/>
            <person name="Ma J."/>
        </authorList>
    </citation>
    <scope>NUCLEOTIDE SEQUENCE [LARGE SCALE GENOMIC DNA]</scope>
    <source>
        <strain evidence="3">JCM 10425</strain>
    </source>
</reference>
<dbReference type="Gene3D" id="3.30.450.180">
    <property type="match status" value="1"/>
</dbReference>
<evidence type="ECO:0000313" key="2">
    <source>
        <dbReference type="EMBL" id="GAA0275656.1"/>
    </source>
</evidence>
<comment type="caution">
    <text evidence="2">The sequence shown here is derived from an EMBL/GenBank/DDBJ whole genome shotgun (WGS) entry which is preliminary data.</text>
</comment>
<dbReference type="InterPro" id="IPR041413">
    <property type="entry name" value="MLTR_LBD"/>
</dbReference>
<keyword evidence="3" id="KW-1185">Reference proteome</keyword>
<dbReference type="PANTHER" id="PTHR35010">
    <property type="entry name" value="BLL4672 PROTEIN-RELATED"/>
    <property type="match status" value="1"/>
</dbReference>
<dbReference type="Proteomes" id="UP001500967">
    <property type="component" value="Unassembled WGS sequence"/>
</dbReference>
<name>A0ABP3ERS4_9ACTN</name>
<organism evidence="2 3">
    <name type="scientific">Cryptosporangium japonicum</name>
    <dbReference type="NCBI Taxonomy" id="80872"/>
    <lineage>
        <taxon>Bacteria</taxon>
        <taxon>Bacillati</taxon>
        <taxon>Actinomycetota</taxon>
        <taxon>Actinomycetes</taxon>
        <taxon>Cryptosporangiales</taxon>
        <taxon>Cryptosporangiaceae</taxon>
        <taxon>Cryptosporangium</taxon>
    </lineage>
</organism>
<dbReference type="EMBL" id="BAAAGX010000033">
    <property type="protein sequence ID" value="GAA0275656.1"/>
    <property type="molecule type" value="Genomic_DNA"/>
</dbReference>
<proteinExistence type="predicted"/>
<dbReference type="Pfam" id="PF17765">
    <property type="entry name" value="MLTR_LBD"/>
    <property type="match status" value="1"/>
</dbReference>
<dbReference type="SUPFAM" id="SSF47413">
    <property type="entry name" value="lambda repressor-like DNA-binding domains"/>
    <property type="match status" value="1"/>
</dbReference>
<dbReference type="PROSITE" id="PS50943">
    <property type="entry name" value="HTH_CROC1"/>
    <property type="match status" value="1"/>
</dbReference>
<evidence type="ECO:0000313" key="3">
    <source>
        <dbReference type="Proteomes" id="UP001500967"/>
    </source>
</evidence>
<dbReference type="SMART" id="SM00530">
    <property type="entry name" value="HTH_XRE"/>
    <property type="match status" value="1"/>
</dbReference>
<dbReference type="Gene3D" id="1.10.260.40">
    <property type="entry name" value="lambda repressor-like DNA-binding domains"/>
    <property type="match status" value="1"/>
</dbReference>
<dbReference type="InterPro" id="IPR001387">
    <property type="entry name" value="Cro/C1-type_HTH"/>
</dbReference>
<accession>A0ABP3ERS4</accession>
<sequence>MANTLGEYLRARREQIDPVSAGVRVVGVRRTPGLRREEVATLAGVSADYYLRLEQGRDRNPSVQVLESLARVFQLDATATQYLLSLSTARAAPRRAHRETVPIGIRQLLDVINLPAFVENRMFEVVAANRLATAVSPNIRTGVNRLRAVLLDPEEQALFTDWEQAIQGMVAGFRASVGTQIDDPPVVRLVEELSRTSPEFRRLWAQHDVVPLAGGSFRLSHPQVGPMQLRREKLPLQDTHGLILAIYHAEPHSETARSLELLGSLAATPADEPR</sequence>
<gene>
    <name evidence="2" type="ORF">GCM10009539_74280</name>
</gene>
<dbReference type="PANTHER" id="PTHR35010:SF2">
    <property type="entry name" value="BLL4672 PROTEIN"/>
    <property type="match status" value="1"/>
</dbReference>
<dbReference type="Pfam" id="PF13560">
    <property type="entry name" value="HTH_31"/>
    <property type="match status" value="1"/>
</dbReference>
<dbReference type="RefSeq" id="WP_344653619.1">
    <property type="nucleotide sequence ID" value="NZ_BAAAGX010000033.1"/>
</dbReference>
<dbReference type="InterPro" id="IPR010982">
    <property type="entry name" value="Lambda_DNA-bd_dom_sf"/>
</dbReference>
<dbReference type="CDD" id="cd00093">
    <property type="entry name" value="HTH_XRE"/>
    <property type="match status" value="1"/>
</dbReference>
<protein>
    <submittedName>
        <fullName evidence="2">Helix-turn-helix transcriptional regulator</fullName>
    </submittedName>
</protein>
<evidence type="ECO:0000259" key="1">
    <source>
        <dbReference type="PROSITE" id="PS50943"/>
    </source>
</evidence>